<evidence type="ECO:0000313" key="2">
    <source>
        <dbReference type="Proteomes" id="UP000241206"/>
    </source>
</evidence>
<dbReference type="InterPro" id="IPR038444">
    <property type="entry name" value="DUF465_sf"/>
</dbReference>
<dbReference type="Pfam" id="PF04325">
    <property type="entry name" value="DUF465"/>
    <property type="match status" value="1"/>
</dbReference>
<proteinExistence type="predicted"/>
<sequence>MSEVGHDLHAAFPQDAAILHSLKLEDAHYREVAARYHDTTREISRIESGIEASSDERLENLKKERLAMLDEVAGLIAARKVQTAE</sequence>
<gene>
    <name evidence="1" type="ORF">CV103_07000</name>
</gene>
<dbReference type="AlphaFoldDB" id="A0A2T4I4Y9"/>
<evidence type="ECO:0008006" key="3">
    <source>
        <dbReference type="Google" id="ProtNLM"/>
    </source>
</evidence>
<reference evidence="1 2" key="1">
    <citation type="submission" date="2017-11" db="EMBL/GenBank/DDBJ databases">
        <title>Sphingomonas oleivorans sp. nov., isolated from oil-contaminated soil.</title>
        <authorList>
            <person name="Wang L."/>
            <person name="Chen L."/>
        </authorList>
    </citation>
    <scope>NUCLEOTIDE SEQUENCE [LARGE SCALE GENOMIC DNA]</scope>
    <source>
        <strain evidence="1 2">K101</strain>
    </source>
</reference>
<protein>
    <recommendedName>
        <fullName evidence="3">DUF465 domain-containing protein</fullName>
    </recommendedName>
</protein>
<dbReference type="EMBL" id="PHHF01000030">
    <property type="protein sequence ID" value="PTD24762.1"/>
    <property type="molecule type" value="Genomic_DNA"/>
</dbReference>
<name>A0A2T4I4Y9_9SPHN</name>
<dbReference type="Gene3D" id="6.10.280.50">
    <property type="match status" value="1"/>
</dbReference>
<dbReference type="RefSeq" id="WP_107394446.1">
    <property type="nucleotide sequence ID" value="NZ_PHHF01000030.1"/>
</dbReference>
<comment type="caution">
    <text evidence="1">The sequence shown here is derived from an EMBL/GenBank/DDBJ whole genome shotgun (WGS) entry which is preliminary data.</text>
</comment>
<keyword evidence="2" id="KW-1185">Reference proteome</keyword>
<evidence type="ECO:0000313" key="1">
    <source>
        <dbReference type="EMBL" id="PTD24762.1"/>
    </source>
</evidence>
<dbReference type="Proteomes" id="UP000241206">
    <property type="component" value="Unassembled WGS sequence"/>
</dbReference>
<dbReference type="InterPro" id="IPR007420">
    <property type="entry name" value="DUF465"/>
</dbReference>
<accession>A0A2T4I4Y9</accession>
<organism evidence="1 2">
    <name type="scientific">Edaphosphingomonas fennica</name>
    <dbReference type="NCBI Taxonomy" id="114404"/>
    <lineage>
        <taxon>Bacteria</taxon>
        <taxon>Pseudomonadati</taxon>
        <taxon>Pseudomonadota</taxon>
        <taxon>Alphaproteobacteria</taxon>
        <taxon>Sphingomonadales</taxon>
        <taxon>Rhizorhabdaceae</taxon>
        <taxon>Edaphosphingomonas</taxon>
    </lineage>
</organism>